<dbReference type="InterPro" id="IPR040031">
    <property type="entry name" value="Codanin-1"/>
</dbReference>
<accession>A0ABN9M281</accession>
<reference evidence="1" key="1">
    <citation type="submission" date="2023-07" db="EMBL/GenBank/DDBJ databases">
        <authorList>
            <person name="Stuckert A."/>
        </authorList>
    </citation>
    <scope>NUCLEOTIDE SEQUENCE</scope>
</reference>
<evidence type="ECO:0000313" key="2">
    <source>
        <dbReference type="Proteomes" id="UP001176940"/>
    </source>
</evidence>
<proteinExistence type="predicted"/>
<dbReference type="PANTHER" id="PTHR28678:SF1">
    <property type="entry name" value="CODANIN-1"/>
    <property type="match status" value="1"/>
</dbReference>
<dbReference type="EMBL" id="CAUEEQ010034058">
    <property type="protein sequence ID" value="CAJ0951917.1"/>
    <property type="molecule type" value="Genomic_DNA"/>
</dbReference>
<keyword evidence="2" id="KW-1185">Reference proteome</keyword>
<protein>
    <submittedName>
        <fullName evidence="1">Uncharacterized protein</fullName>
    </submittedName>
</protein>
<organism evidence="1 2">
    <name type="scientific">Ranitomeya imitator</name>
    <name type="common">mimic poison frog</name>
    <dbReference type="NCBI Taxonomy" id="111125"/>
    <lineage>
        <taxon>Eukaryota</taxon>
        <taxon>Metazoa</taxon>
        <taxon>Chordata</taxon>
        <taxon>Craniata</taxon>
        <taxon>Vertebrata</taxon>
        <taxon>Euteleostomi</taxon>
        <taxon>Amphibia</taxon>
        <taxon>Batrachia</taxon>
        <taxon>Anura</taxon>
        <taxon>Neobatrachia</taxon>
        <taxon>Hyloidea</taxon>
        <taxon>Dendrobatidae</taxon>
        <taxon>Dendrobatinae</taxon>
        <taxon>Ranitomeya</taxon>
    </lineage>
</organism>
<gene>
    <name evidence="1" type="ORF">RIMI_LOCUS13655652</name>
</gene>
<dbReference type="PANTHER" id="PTHR28678">
    <property type="entry name" value="CODANIN-1"/>
    <property type="match status" value="1"/>
</dbReference>
<dbReference type="Proteomes" id="UP001176940">
    <property type="component" value="Unassembled WGS sequence"/>
</dbReference>
<comment type="caution">
    <text evidence="1">The sequence shown here is derived from an EMBL/GenBank/DDBJ whole genome shotgun (WGS) entry which is preliminary data.</text>
</comment>
<name>A0ABN9M281_9NEOB</name>
<evidence type="ECO:0000313" key="1">
    <source>
        <dbReference type="EMBL" id="CAJ0951917.1"/>
    </source>
</evidence>
<sequence>LSFNSIQMCKGPTGGMGGVGSGDHPDQDVLNMLGSDNLNRLKRLQERFVTPQSVGGPCPPPSFPGYQEFFRDFILSAGSFHFNQHLMDILCQEIQELDAISIVGHEITDVESDMEEQDDKVRFASILLTLRLLAKFLGFVTFLPYRTTESLSRELQESAVSLRNQTLPILDVLQLLRRSIQDHRTVLTVPWTAEYLSLVDCVAPYLDYYKKVFCLLLYIYR</sequence>
<feature type="non-terminal residue" evidence="1">
    <location>
        <position position="1"/>
    </location>
</feature>